<dbReference type="PANTHER" id="PTHR33121:SF76">
    <property type="entry name" value="SIGNALING PROTEIN"/>
    <property type="match status" value="1"/>
</dbReference>
<dbReference type="InterPro" id="IPR001633">
    <property type="entry name" value="EAL_dom"/>
</dbReference>
<gene>
    <name evidence="2" type="ORF">RY831_19285</name>
</gene>
<evidence type="ECO:0000259" key="1">
    <source>
        <dbReference type="PROSITE" id="PS50883"/>
    </source>
</evidence>
<dbReference type="SMART" id="SM00052">
    <property type="entry name" value="EAL"/>
    <property type="match status" value="1"/>
</dbReference>
<dbReference type="InterPro" id="IPR029016">
    <property type="entry name" value="GAF-like_dom_sf"/>
</dbReference>
<dbReference type="InterPro" id="IPR050706">
    <property type="entry name" value="Cyclic-di-GMP_PDE-like"/>
</dbReference>
<organism evidence="2 3">
    <name type="scientific">Noviherbaspirillum album</name>
    <dbReference type="NCBI Taxonomy" id="3080276"/>
    <lineage>
        <taxon>Bacteria</taxon>
        <taxon>Pseudomonadati</taxon>
        <taxon>Pseudomonadota</taxon>
        <taxon>Betaproteobacteria</taxon>
        <taxon>Burkholderiales</taxon>
        <taxon>Oxalobacteraceae</taxon>
        <taxon>Noviherbaspirillum</taxon>
    </lineage>
</organism>
<dbReference type="Proteomes" id="UP001352263">
    <property type="component" value="Unassembled WGS sequence"/>
</dbReference>
<dbReference type="Pfam" id="PF00563">
    <property type="entry name" value="EAL"/>
    <property type="match status" value="1"/>
</dbReference>
<dbReference type="SMART" id="SM00065">
    <property type="entry name" value="GAF"/>
    <property type="match status" value="1"/>
</dbReference>
<accession>A0ABU6JCD3</accession>
<dbReference type="SUPFAM" id="SSF55781">
    <property type="entry name" value="GAF domain-like"/>
    <property type="match status" value="1"/>
</dbReference>
<reference evidence="2 3" key="1">
    <citation type="submission" date="2023-10" db="EMBL/GenBank/DDBJ databases">
        <title>Noviherbaspirillum sp. CPCC 100848 genome assembly.</title>
        <authorList>
            <person name="Li X.Y."/>
            <person name="Fang X.M."/>
        </authorList>
    </citation>
    <scope>NUCLEOTIDE SEQUENCE [LARGE SCALE GENOMIC DNA]</scope>
    <source>
        <strain evidence="2 3">CPCC 100848</strain>
    </source>
</reference>
<dbReference type="InterPro" id="IPR003018">
    <property type="entry name" value="GAF"/>
</dbReference>
<dbReference type="Pfam" id="PF13185">
    <property type="entry name" value="GAF_2"/>
    <property type="match status" value="1"/>
</dbReference>
<protein>
    <submittedName>
        <fullName evidence="2">EAL domain-containing protein</fullName>
    </submittedName>
</protein>
<evidence type="ECO:0000313" key="3">
    <source>
        <dbReference type="Proteomes" id="UP001352263"/>
    </source>
</evidence>
<dbReference type="Gene3D" id="3.30.450.40">
    <property type="match status" value="1"/>
</dbReference>
<dbReference type="EMBL" id="JAWIIV010000017">
    <property type="protein sequence ID" value="MEC4721313.1"/>
    <property type="molecule type" value="Genomic_DNA"/>
</dbReference>
<proteinExistence type="predicted"/>
<dbReference type="SUPFAM" id="SSF141868">
    <property type="entry name" value="EAL domain-like"/>
    <property type="match status" value="1"/>
</dbReference>
<dbReference type="Gene3D" id="3.20.20.450">
    <property type="entry name" value="EAL domain"/>
    <property type="match status" value="1"/>
</dbReference>
<keyword evidence="3" id="KW-1185">Reference proteome</keyword>
<dbReference type="RefSeq" id="WP_326508016.1">
    <property type="nucleotide sequence ID" value="NZ_JAWIIV010000017.1"/>
</dbReference>
<name>A0ABU6JCD3_9BURK</name>
<dbReference type="PROSITE" id="PS50883">
    <property type="entry name" value="EAL"/>
    <property type="match status" value="1"/>
</dbReference>
<evidence type="ECO:0000313" key="2">
    <source>
        <dbReference type="EMBL" id="MEC4721313.1"/>
    </source>
</evidence>
<sequence>MSLSELLLDGVTSENKPYQASLSQMLAAIRRHLKMDVAFISEFSGGKRVFRQVDPQTPDNPVQPGAGDPLEESFCQRVVDGRLPELIPDAWLNPVAAALPPTHALPVGAHLSVPIQMQDGSIYGTFCCFNHGADNTLDQRDLSMMRVFADVAGELIERERRQTRRREEITSRLQAALHDDGLSVVYQPIYDLVQHKVVGFEALSRFIAVPERSPDVWFSEANEIGLGGELEARAVRMGLQGLTDLPADIYVSVNMSPEHILEGTIDQLFQGKSLHRVMLEITEHAVVEHYDELVRKIRPYRERGLKVAVDDAGAGYSSFRHILHLMPDRIKLDMSLTRNIDTDMSRRALAAAFSRFSEETGSAIVAEGVETAAEMHALQSLGVTRIQGFYIGRPLALPAAVQLCSGSADNGMGKLH</sequence>
<comment type="caution">
    <text evidence="2">The sequence shown here is derived from an EMBL/GenBank/DDBJ whole genome shotgun (WGS) entry which is preliminary data.</text>
</comment>
<dbReference type="CDD" id="cd01948">
    <property type="entry name" value="EAL"/>
    <property type="match status" value="1"/>
</dbReference>
<feature type="domain" description="EAL" evidence="1">
    <location>
        <begin position="166"/>
        <end position="408"/>
    </location>
</feature>
<dbReference type="InterPro" id="IPR035919">
    <property type="entry name" value="EAL_sf"/>
</dbReference>
<dbReference type="PANTHER" id="PTHR33121">
    <property type="entry name" value="CYCLIC DI-GMP PHOSPHODIESTERASE PDEF"/>
    <property type="match status" value="1"/>
</dbReference>